<evidence type="ECO:0000313" key="5">
    <source>
        <dbReference type="EMBL" id="SEE29252.1"/>
    </source>
</evidence>
<dbReference type="Gene3D" id="3.30.390.30">
    <property type="match status" value="1"/>
</dbReference>
<dbReference type="PANTHER" id="PTHR43429">
    <property type="entry name" value="PYRIDINE NUCLEOTIDE-DISULFIDE OXIDOREDUCTASE DOMAIN-CONTAINING"/>
    <property type="match status" value="1"/>
</dbReference>
<dbReference type="AlphaFoldDB" id="A0A1H5HMM7"/>
<dbReference type="SUPFAM" id="SSF51905">
    <property type="entry name" value="FAD/NAD(P)-binding domain"/>
    <property type="match status" value="1"/>
</dbReference>
<gene>
    <name evidence="5" type="ORF">SAMN04488554_2010</name>
</gene>
<evidence type="ECO:0000259" key="4">
    <source>
        <dbReference type="Pfam" id="PF07992"/>
    </source>
</evidence>
<name>A0A1H5HMM7_9MICO</name>
<dbReference type="RefSeq" id="WP_089772777.1">
    <property type="nucleotide sequence ID" value="NZ_FNTX01000001.1"/>
</dbReference>
<proteinExistence type="predicted"/>
<evidence type="ECO:0000256" key="2">
    <source>
        <dbReference type="ARBA" id="ARBA00022630"/>
    </source>
</evidence>
<dbReference type="Pfam" id="PF07992">
    <property type="entry name" value="Pyr_redox_2"/>
    <property type="match status" value="1"/>
</dbReference>
<keyword evidence="3" id="KW-0274">FAD</keyword>
<dbReference type="InterPro" id="IPR023753">
    <property type="entry name" value="FAD/NAD-binding_dom"/>
</dbReference>
<dbReference type="InterPro" id="IPR050260">
    <property type="entry name" value="FAD-bd_OxRdtase"/>
</dbReference>
<dbReference type="EMBL" id="FNTX01000001">
    <property type="protein sequence ID" value="SEE29252.1"/>
    <property type="molecule type" value="Genomic_DNA"/>
</dbReference>
<organism evidence="5 6">
    <name type="scientific">Ruania alba</name>
    <dbReference type="NCBI Taxonomy" id="648782"/>
    <lineage>
        <taxon>Bacteria</taxon>
        <taxon>Bacillati</taxon>
        <taxon>Actinomycetota</taxon>
        <taxon>Actinomycetes</taxon>
        <taxon>Micrococcales</taxon>
        <taxon>Ruaniaceae</taxon>
        <taxon>Ruania</taxon>
    </lineage>
</organism>
<dbReference type="InterPro" id="IPR036188">
    <property type="entry name" value="FAD/NAD-bd_sf"/>
</dbReference>
<dbReference type="OrthoDB" id="4213189at2"/>
<dbReference type="Gene3D" id="3.50.50.60">
    <property type="entry name" value="FAD/NAD(P)-binding domain"/>
    <property type="match status" value="2"/>
</dbReference>
<dbReference type="PRINTS" id="PR00469">
    <property type="entry name" value="PNDRDTASEII"/>
</dbReference>
<evidence type="ECO:0000256" key="1">
    <source>
        <dbReference type="ARBA" id="ARBA00001974"/>
    </source>
</evidence>
<reference evidence="6" key="1">
    <citation type="submission" date="2016-10" db="EMBL/GenBank/DDBJ databases">
        <authorList>
            <person name="Varghese N."/>
            <person name="Submissions S."/>
        </authorList>
    </citation>
    <scope>NUCLEOTIDE SEQUENCE [LARGE SCALE GENOMIC DNA]</scope>
    <source>
        <strain evidence="6">DSM 21368</strain>
    </source>
</reference>
<keyword evidence="6" id="KW-1185">Reference proteome</keyword>
<feature type="domain" description="FAD/NAD(P)-binding" evidence="4">
    <location>
        <begin position="5"/>
        <end position="290"/>
    </location>
</feature>
<dbReference type="Proteomes" id="UP000199220">
    <property type="component" value="Unassembled WGS sequence"/>
</dbReference>
<accession>A0A1H5HMM7</accession>
<dbReference type="InterPro" id="IPR016156">
    <property type="entry name" value="FAD/NAD-linked_Rdtase_dimer_sf"/>
</dbReference>
<comment type="cofactor">
    <cofactor evidence="1">
        <name>FAD</name>
        <dbReference type="ChEBI" id="CHEBI:57692"/>
    </cofactor>
</comment>
<dbReference type="STRING" id="648782.SAMN04488554_2010"/>
<dbReference type="PRINTS" id="PR00368">
    <property type="entry name" value="FADPNR"/>
</dbReference>
<protein>
    <submittedName>
        <fullName evidence="5">Pyridine nucleotide-disulphide oxidoreductase</fullName>
    </submittedName>
</protein>
<sequence>MSTPEVLIVGCGPAGVAAAAELGSRVSTTVLNGEPSAPYNRTAVNKGVLLGAAELESLTLPEAAALEEVTVRHGRAVRLDHGARVVHDDQGLAHGFDAVLATTGVRPILPPSLPRSPRVHVLHSPEDGLRLRRRVADGGRHVAVVGAGLIGGETAGVLTDLGNRVTVISRSERPMADRWGSLVADWLVASHEANGTELLLGRSVTTVEEAEAGVHLVLDDGQTVDADEAVIAIGSRPNLEWLAGGVPGTNGVLTVDRDGRTAAAGVYAAGDVAAIEGRAREHWGAAFHHGRHAARVLLADLGLGEEVPENPWLPSYSGYLRDAKLTILGDPHGFSREVVLAGVPGEGRWTVALTDEADRILSVVGVRGARVANKLRDLVRHRGTVAEAEAIIGA</sequence>
<dbReference type="PANTHER" id="PTHR43429:SF3">
    <property type="entry name" value="NITRITE REDUCTASE [NAD(P)H]"/>
    <property type="match status" value="1"/>
</dbReference>
<evidence type="ECO:0000313" key="6">
    <source>
        <dbReference type="Proteomes" id="UP000199220"/>
    </source>
</evidence>
<dbReference type="GO" id="GO:0016491">
    <property type="term" value="F:oxidoreductase activity"/>
    <property type="evidence" value="ECO:0007669"/>
    <property type="project" value="InterPro"/>
</dbReference>
<keyword evidence="2" id="KW-0285">Flavoprotein</keyword>
<evidence type="ECO:0000256" key="3">
    <source>
        <dbReference type="ARBA" id="ARBA00022827"/>
    </source>
</evidence>